<feature type="non-terminal residue" evidence="2">
    <location>
        <position position="1"/>
    </location>
</feature>
<dbReference type="Proteomes" id="UP000236291">
    <property type="component" value="Unassembled WGS sequence"/>
</dbReference>
<evidence type="ECO:0000313" key="2">
    <source>
        <dbReference type="EMBL" id="PNX70371.1"/>
    </source>
</evidence>
<sequence length="85" mass="8977">GGAVVEEEAEPGVRTIVCSSRLATTCGDILIFGHIKVPLGLQIRKLLFSLSIFAALSSTAVLPSISFPVDPALSAFHQWQSNSIP</sequence>
<reference evidence="2 3" key="1">
    <citation type="journal article" date="2014" name="Am. J. Bot.">
        <title>Genome assembly and annotation for red clover (Trifolium pratense; Fabaceae).</title>
        <authorList>
            <person name="Istvanek J."/>
            <person name="Jaros M."/>
            <person name="Krenek A."/>
            <person name="Repkova J."/>
        </authorList>
    </citation>
    <scope>NUCLEOTIDE SEQUENCE [LARGE SCALE GENOMIC DNA]</scope>
    <source>
        <strain evidence="3">cv. Tatra</strain>
        <tissue evidence="2">Young leaves</tissue>
    </source>
</reference>
<proteinExistence type="predicted"/>
<reference evidence="2 3" key="2">
    <citation type="journal article" date="2017" name="Front. Plant Sci.">
        <title>Gene Classification and Mining of Molecular Markers Useful in Red Clover (Trifolium pratense) Breeding.</title>
        <authorList>
            <person name="Istvanek J."/>
            <person name="Dluhosova J."/>
            <person name="Dluhos P."/>
            <person name="Patkova L."/>
            <person name="Nedelnik J."/>
            <person name="Repkova J."/>
        </authorList>
    </citation>
    <scope>NUCLEOTIDE SEQUENCE [LARGE SCALE GENOMIC DNA]</scope>
    <source>
        <strain evidence="3">cv. Tatra</strain>
        <tissue evidence="2">Young leaves</tissue>
    </source>
</reference>
<accession>A0A2K3KVR0</accession>
<keyword evidence="1" id="KW-1133">Transmembrane helix</keyword>
<gene>
    <name evidence="2" type="ORF">L195_g057326</name>
</gene>
<keyword evidence="1" id="KW-0812">Transmembrane</keyword>
<feature type="transmembrane region" description="Helical" evidence="1">
    <location>
        <begin position="46"/>
        <end position="67"/>
    </location>
</feature>
<protein>
    <submittedName>
        <fullName evidence="2">Uncharacterized protein</fullName>
    </submittedName>
</protein>
<dbReference type="AlphaFoldDB" id="A0A2K3KVR0"/>
<name>A0A2K3KVR0_TRIPR</name>
<evidence type="ECO:0000313" key="3">
    <source>
        <dbReference type="Proteomes" id="UP000236291"/>
    </source>
</evidence>
<keyword evidence="1" id="KW-0472">Membrane</keyword>
<organism evidence="2 3">
    <name type="scientific">Trifolium pratense</name>
    <name type="common">Red clover</name>
    <dbReference type="NCBI Taxonomy" id="57577"/>
    <lineage>
        <taxon>Eukaryota</taxon>
        <taxon>Viridiplantae</taxon>
        <taxon>Streptophyta</taxon>
        <taxon>Embryophyta</taxon>
        <taxon>Tracheophyta</taxon>
        <taxon>Spermatophyta</taxon>
        <taxon>Magnoliopsida</taxon>
        <taxon>eudicotyledons</taxon>
        <taxon>Gunneridae</taxon>
        <taxon>Pentapetalae</taxon>
        <taxon>rosids</taxon>
        <taxon>fabids</taxon>
        <taxon>Fabales</taxon>
        <taxon>Fabaceae</taxon>
        <taxon>Papilionoideae</taxon>
        <taxon>50 kb inversion clade</taxon>
        <taxon>NPAAA clade</taxon>
        <taxon>Hologalegina</taxon>
        <taxon>IRL clade</taxon>
        <taxon>Trifolieae</taxon>
        <taxon>Trifolium</taxon>
    </lineage>
</organism>
<dbReference type="EMBL" id="ASHM01112923">
    <property type="protein sequence ID" value="PNX70371.1"/>
    <property type="molecule type" value="Genomic_DNA"/>
</dbReference>
<comment type="caution">
    <text evidence="2">The sequence shown here is derived from an EMBL/GenBank/DDBJ whole genome shotgun (WGS) entry which is preliminary data.</text>
</comment>
<evidence type="ECO:0000256" key="1">
    <source>
        <dbReference type="SAM" id="Phobius"/>
    </source>
</evidence>